<dbReference type="STRING" id="946362.F2UGB2"/>
<gene>
    <name evidence="8" type="ORF">PTSG_07781</name>
</gene>
<evidence type="ECO:0000256" key="6">
    <source>
        <dbReference type="SAM" id="Phobius"/>
    </source>
</evidence>
<keyword evidence="3 6" id="KW-1133">Transmembrane helix</keyword>
<feature type="region of interest" description="Disordered" evidence="5">
    <location>
        <begin position="286"/>
        <end position="310"/>
    </location>
</feature>
<keyword evidence="2 6" id="KW-0812">Transmembrane</keyword>
<evidence type="ECO:0000256" key="2">
    <source>
        <dbReference type="ARBA" id="ARBA00022692"/>
    </source>
</evidence>
<sequence length="929" mass="103542">MIRKNYRSRPSPTSTAPCPRCMKGPAQICVVNLRQETPPTSSVIRNVFFEESRLDLQPNLKPIGLGVMLNTHCLVPGHGRDFSAHLAAIDGECKGTHVSHFQLSSTRSATAAQVCMCRVAHCIGFSTSAFAHFSLSSRFAIFDPEEFKRQCANRRDEEERRHTRPSIVSASELTSKDLIAAGHVPIPHMMSTLVRDKRSRTALLLASGSPSMVLQHCTLFWNGKEVLDLTEEEKDKCMKFYQHHSDDAAVYALSYRPVPPQGVLVGKFSTKYMQASALFRHKDVPSSSLMHRAETTSEASDRSSTFASGDPIKQARASVIAKLKMRKEKSAPARTATFATPTAKTSIDSNASAHSISRSTLVRRATMADTVTAQQQMLPRFSNQRHLHNLHQDQIFLGMIVMRDTVAPDIQKMIQDLDQAGIRFVHFSQENEVRSKVFAEAMGLETGWNCFISLADDGYVRVHVHMHTWPQTNICKLTRTHVHTHTCSRAHTHTWFMCIAPFIVSCSPVYHDNRARLPRGINAIRPHIDEVDNVPLLVPLFSECSPAGISEMIDIYHENDMVVACLGSSLNPSHISCYAHSDVSIAIDPERTFACTWPLSRLPCDMSHSPRTQSRRIQPMSAEAFASDLQTLPCSLRMARDSPISVTNLIAEARRLTFNMRQSFVVLLMSTLTLTAALVLSHLSQLPPVFSPLQVMWFVLVILPLMSISFLQSRPEKRLMRLYTGPLFAYRMDMPRFLRYYIIRWLPSAVVCVLAFAAILHALCERDAGSCNVLAQPSNTSTHTAHTRHTWHGWATDRYQGLALAQGLAGWLFVVYVAFVSVGSHHRTLPLWKFSPLKNWLWFATIGAAVGLQSAFVAVHVAVATNGAGIAPYSIANIPGTTVALCLLWVAVIIVLNELVKLLEHGREETMQKRAALLHGTRLGMHSPK</sequence>
<dbReference type="SUPFAM" id="SSF81660">
    <property type="entry name" value="Metal cation-transporting ATPase, ATP-binding domain N"/>
    <property type="match status" value="1"/>
</dbReference>
<evidence type="ECO:0000259" key="7">
    <source>
        <dbReference type="Pfam" id="PF00689"/>
    </source>
</evidence>
<feature type="transmembrane region" description="Helical" evidence="6">
    <location>
        <begin position="664"/>
        <end position="683"/>
    </location>
</feature>
<name>F2UGB2_SALR5</name>
<dbReference type="OMA" id="GWNCFIS"/>
<dbReference type="InterPro" id="IPR039720">
    <property type="entry name" value="TMEM94"/>
</dbReference>
<dbReference type="EMBL" id="GL832973">
    <property type="protein sequence ID" value="EGD75662.1"/>
    <property type="molecule type" value="Genomic_DNA"/>
</dbReference>
<dbReference type="PANTHER" id="PTHR13219:SF6">
    <property type="entry name" value="TRANSMEMBRANE PROTEIN 94"/>
    <property type="match status" value="1"/>
</dbReference>
<dbReference type="eggNOG" id="KOG4383">
    <property type="taxonomic scope" value="Eukaryota"/>
</dbReference>
<feature type="domain" description="Cation-transporting P-type ATPase C-terminal" evidence="7">
    <location>
        <begin position="687"/>
        <end position="903"/>
    </location>
</feature>
<evidence type="ECO:0000313" key="8">
    <source>
        <dbReference type="EMBL" id="EGD75662.1"/>
    </source>
</evidence>
<proteinExistence type="predicted"/>
<accession>F2UGB2</accession>
<dbReference type="InterPro" id="IPR036412">
    <property type="entry name" value="HAD-like_sf"/>
</dbReference>
<dbReference type="PANTHER" id="PTHR13219">
    <property type="entry name" value="TRANSMEMBRANE PROTEIN 94"/>
    <property type="match status" value="1"/>
</dbReference>
<feature type="transmembrane region" description="Helical" evidence="6">
    <location>
        <begin position="741"/>
        <end position="763"/>
    </location>
</feature>
<comment type="subcellular location">
    <subcellularLocation>
        <location evidence="1">Membrane</location>
    </subcellularLocation>
</comment>
<organism evidence="9">
    <name type="scientific">Salpingoeca rosetta (strain ATCC 50818 / BSB-021)</name>
    <dbReference type="NCBI Taxonomy" id="946362"/>
    <lineage>
        <taxon>Eukaryota</taxon>
        <taxon>Choanoflagellata</taxon>
        <taxon>Craspedida</taxon>
        <taxon>Salpingoecidae</taxon>
        <taxon>Salpingoeca</taxon>
    </lineage>
</organism>
<reference evidence="8" key="1">
    <citation type="submission" date="2009-08" db="EMBL/GenBank/DDBJ databases">
        <title>Annotation of Salpingoeca rosetta.</title>
        <authorList>
            <consortium name="The Broad Institute Genome Sequencing Platform"/>
            <person name="Russ C."/>
            <person name="Cuomo C."/>
            <person name="Burger G."/>
            <person name="Gray M.W."/>
            <person name="Holland P.W.H."/>
            <person name="King N."/>
            <person name="Lang F.B.F."/>
            <person name="Roger A.J."/>
            <person name="Ruiz-Trillo I."/>
            <person name="Young S.K."/>
            <person name="Zeng Q."/>
            <person name="Gargeya S."/>
            <person name="Alvarado L."/>
            <person name="Berlin A."/>
            <person name="Chapman S.B."/>
            <person name="Chen Z."/>
            <person name="Freedman E."/>
            <person name="Gellesch M."/>
            <person name="Goldberg J."/>
            <person name="Griggs A."/>
            <person name="Gujja S."/>
            <person name="Heilman E."/>
            <person name="Heiman D."/>
            <person name="Howarth C."/>
            <person name="Mehta T."/>
            <person name="Neiman D."/>
            <person name="Pearson M."/>
            <person name="Roberts A."/>
            <person name="Saif S."/>
            <person name="Shea T."/>
            <person name="Shenoy N."/>
            <person name="Sisk P."/>
            <person name="Stolte C."/>
            <person name="Sykes S."/>
            <person name="White J."/>
            <person name="Yandava C."/>
            <person name="Haas B."/>
            <person name="Nusbaum C."/>
            <person name="Birren B."/>
        </authorList>
    </citation>
    <scope>NUCLEOTIDE SEQUENCE [LARGE SCALE GENOMIC DNA]</scope>
    <source>
        <strain evidence="8">ATCC 50818</strain>
    </source>
</reference>
<evidence type="ECO:0000313" key="9">
    <source>
        <dbReference type="Proteomes" id="UP000007799"/>
    </source>
</evidence>
<feature type="compositionally biased region" description="Basic and acidic residues" evidence="5">
    <location>
        <begin position="291"/>
        <end position="301"/>
    </location>
</feature>
<feature type="transmembrane region" description="Helical" evidence="6">
    <location>
        <begin position="875"/>
        <end position="897"/>
    </location>
</feature>
<dbReference type="InterPro" id="IPR023214">
    <property type="entry name" value="HAD_sf"/>
</dbReference>
<keyword evidence="9" id="KW-1185">Reference proteome</keyword>
<dbReference type="RefSeq" id="XP_004991583.1">
    <property type="nucleotide sequence ID" value="XM_004991526.1"/>
</dbReference>
<dbReference type="SUPFAM" id="SSF81665">
    <property type="entry name" value="Calcium ATPase, transmembrane domain M"/>
    <property type="match status" value="1"/>
</dbReference>
<dbReference type="Gene3D" id="3.40.50.1000">
    <property type="entry name" value="HAD superfamily/HAD-like"/>
    <property type="match status" value="1"/>
</dbReference>
<dbReference type="Pfam" id="PF00689">
    <property type="entry name" value="Cation_ATPase_C"/>
    <property type="match status" value="1"/>
</dbReference>
<feature type="transmembrane region" description="Helical" evidence="6">
    <location>
        <begin position="799"/>
        <end position="819"/>
    </location>
</feature>
<dbReference type="InterPro" id="IPR023299">
    <property type="entry name" value="ATPase_P-typ_cyto_dom_N"/>
</dbReference>
<dbReference type="InterPro" id="IPR023298">
    <property type="entry name" value="ATPase_P-typ_TM_dom_sf"/>
</dbReference>
<feature type="transmembrane region" description="Helical" evidence="6">
    <location>
        <begin position="689"/>
        <end position="711"/>
    </location>
</feature>
<dbReference type="KEGG" id="sre:PTSG_07781"/>
<dbReference type="GeneID" id="16072143"/>
<dbReference type="FunCoup" id="F2UGB2">
    <property type="interactions" value="323"/>
</dbReference>
<evidence type="ECO:0000256" key="1">
    <source>
        <dbReference type="ARBA" id="ARBA00004370"/>
    </source>
</evidence>
<dbReference type="Gene3D" id="3.40.1110.10">
    <property type="entry name" value="Calcium-transporting ATPase, cytoplasmic domain N"/>
    <property type="match status" value="1"/>
</dbReference>
<evidence type="ECO:0000256" key="5">
    <source>
        <dbReference type="SAM" id="MobiDB-lite"/>
    </source>
</evidence>
<dbReference type="GO" id="GO:0000166">
    <property type="term" value="F:nucleotide binding"/>
    <property type="evidence" value="ECO:0007669"/>
    <property type="project" value="InterPro"/>
</dbReference>
<dbReference type="Proteomes" id="UP000007799">
    <property type="component" value="Unassembled WGS sequence"/>
</dbReference>
<feature type="transmembrane region" description="Helical" evidence="6">
    <location>
        <begin position="840"/>
        <end position="863"/>
    </location>
</feature>
<dbReference type="InterPro" id="IPR006068">
    <property type="entry name" value="ATPase_P-typ_cation-transptr_C"/>
</dbReference>
<dbReference type="Gene3D" id="1.20.1110.10">
    <property type="entry name" value="Calcium-transporting ATPase, transmembrane domain"/>
    <property type="match status" value="1"/>
</dbReference>
<keyword evidence="4 6" id="KW-0472">Membrane</keyword>
<protein>
    <recommendedName>
        <fullName evidence="7">Cation-transporting P-type ATPase C-terminal domain-containing protein</fullName>
    </recommendedName>
</protein>
<dbReference type="InParanoid" id="F2UGB2"/>
<evidence type="ECO:0000256" key="4">
    <source>
        <dbReference type="ARBA" id="ARBA00023136"/>
    </source>
</evidence>
<dbReference type="OrthoDB" id="5568754at2759"/>
<dbReference type="AlphaFoldDB" id="F2UGB2"/>
<evidence type="ECO:0000256" key="3">
    <source>
        <dbReference type="ARBA" id="ARBA00022989"/>
    </source>
</evidence>
<dbReference type="SUPFAM" id="SSF56784">
    <property type="entry name" value="HAD-like"/>
    <property type="match status" value="1"/>
</dbReference>
<dbReference type="GO" id="GO:0016020">
    <property type="term" value="C:membrane"/>
    <property type="evidence" value="ECO:0007669"/>
    <property type="project" value="UniProtKB-SubCell"/>
</dbReference>